<evidence type="ECO:0000313" key="2">
    <source>
        <dbReference type="EMBL" id="KAL3529769.1"/>
    </source>
</evidence>
<comment type="caution">
    <text evidence="2">The sequence shown here is derived from an EMBL/GenBank/DDBJ whole genome shotgun (WGS) entry which is preliminary data.</text>
</comment>
<dbReference type="PANTHER" id="PTHR31286">
    <property type="entry name" value="GLYCINE-RICH CELL WALL STRUCTURAL PROTEIN 1.8-LIKE"/>
    <property type="match status" value="1"/>
</dbReference>
<name>A0ABD3ADF0_9GENT</name>
<dbReference type="EMBL" id="JBJUIK010000004">
    <property type="protein sequence ID" value="KAL3529769.1"/>
    <property type="molecule type" value="Genomic_DNA"/>
</dbReference>
<protein>
    <recommendedName>
        <fullName evidence="4">Zinc knuckle CX2CX4HX4C domain-containing protein</fullName>
    </recommendedName>
</protein>
<accession>A0ABD3ADF0</accession>
<evidence type="ECO:0008006" key="4">
    <source>
        <dbReference type="Google" id="ProtNLM"/>
    </source>
</evidence>
<gene>
    <name evidence="2" type="ORF">ACH5RR_009091</name>
</gene>
<organism evidence="2 3">
    <name type="scientific">Cinchona calisaya</name>
    <dbReference type="NCBI Taxonomy" id="153742"/>
    <lineage>
        <taxon>Eukaryota</taxon>
        <taxon>Viridiplantae</taxon>
        <taxon>Streptophyta</taxon>
        <taxon>Embryophyta</taxon>
        <taxon>Tracheophyta</taxon>
        <taxon>Spermatophyta</taxon>
        <taxon>Magnoliopsida</taxon>
        <taxon>eudicotyledons</taxon>
        <taxon>Gunneridae</taxon>
        <taxon>Pentapetalae</taxon>
        <taxon>asterids</taxon>
        <taxon>lamiids</taxon>
        <taxon>Gentianales</taxon>
        <taxon>Rubiaceae</taxon>
        <taxon>Cinchonoideae</taxon>
        <taxon>Cinchoneae</taxon>
        <taxon>Cinchona</taxon>
    </lineage>
</organism>
<dbReference type="InterPro" id="IPR040256">
    <property type="entry name" value="At4g02000-like"/>
</dbReference>
<dbReference type="AlphaFoldDB" id="A0ABD3ADF0"/>
<evidence type="ECO:0000313" key="3">
    <source>
        <dbReference type="Proteomes" id="UP001630127"/>
    </source>
</evidence>
<keyword evidence="3" id="KW-1185">Reference proteome</keyword>
<evidence type="ECO:0000256" key="1">
    <source>
        <dbReference type="SAM" id="MobiDB-lite"/>
    </source>
</evidence>
<reference evidence="2 3" key="1">
    <citation type="submission" date="2024-11" db="EMBL/GenBank/DDBJ databases">
        <title>A near-complete genome assembly of Cinchona calisaya.</title>
        <authorList>
            <person name="Lian D.C."/>
            <person name="Zhao X.W."/>
            <person name="Wei L."/>
        </authorList>
    </citation>
    <scope>NUCLEOTIDE SEQUENCE [LARGE SCALE GENOMIC DNA]</scope>
    <source>
        <tissue evidence="2">Nenye</tissue>
    </source>
</reference>
<proteinExistence type="predicted"/>
<feature type="region of interest" description="Disordered" evidence="1">
    <location>
        <begin position="100"/>
        <end position="120"/>
    </location>
</feature>
<dbReference type="Proteomes" id="UP001630127">
    <property type="component" value="Unassembled WGS sequence"/>
</dbReference>
<sequence length="120" mass="13822">MGEGSRSSKARICVEIDLTKPRLGRVYVGNGEKGKWQHIEYEDVPIFCRHYRKIGHEDTDCLIKNPQLKAHIPNPNDEENPRIEASKRVYENPKLIASVEGFNGSKNDSRNQKHVQWVPK</sequence>
<dbReference type="PANTHER" id="PTHR31286:SF180">
    <property type="entry name" value="OS10G0362600 PROTEIN"/>
    <property type="match status" value="1"/>
</dbReference>